<evidence type="ECO:0000256" key="4">
    <source>
        <dbReference type="ARBA" id="ARBA00023274"/>
    </source>
</evidence>
<dbReference type="GO" id="GO:0019843">
    <property type="term" value="F:rRNA binding"/>
    <property type="evidence" value="ECO:0007669"/>
    <property type="project" value="UniProtKB-KW"/>
</dbReference>
<proteinExistence type="inferred from homology"/>
<evidence type="ECO:0000256" key="5">
    <source>
        <dbReference type="RuleBase" id="RU003660"/>
    </source>
</evidence>
<evidence type="ECO:0000256" key="3">
    <source>
        <dbReference type="ARBA" id="ARBA00022980"/>
    </source>
</evidence>
<comment type="similarity">
    <text evidence="1 5">Belongs to the universal ribosomal protein uS8 family.</text>
</comment>
<dbReference type="AlphaFoldDB" id="A0A1L2JMD5"/>
<keyword evidence="4 5" id="KW-0687">Ribonucleoprotein</keyword>
<dbReference type="SUPFAM" id="SSF56047">
    <property type="entry name" value="Ribosomal protein S8"/>
    <property type="match status" value="1"/>
</dbReference>
<organism evidence="6">
    <name type="scientific">uncultured korarchaeote</name>
    <dbReference type="NCBI Taxonomy" id="161241"/>
    <lineage>
        <taxon>Archaea</taxon>
        <taxon>Thermoproteota</taxon>
        <taxon>environmental samples</taxon>
    </lineage>
</organism>
<protein>
    <submittedName>
        <fullName evidence="6">Ribosomal protein S8</fullName>
    </submittedName>
</protein>
<keyword evidence="2" id="KW-0699">rRNA-binding</keyword>
<reference evidence="6" key="1">
    <citation type="journal article" date="2017" name="Nature">
        <title>Metagenomic exploration of ASGARD archaea illuminates the origin of cellular complexity in eukaryotes.</title>
        <authorList>
            <person name="Zaremba-Niedzwiedzka K."/>
            <person name="Caceres E.F."/>
            <person name="Saw J.H.W."/>
            <person name="Backstrom D."/>
            <person name="Juzokaite L."/>
            <person name="Vancaester E."/>
            <person name="Seitz K.W."/>
            <person name="Anantharaman K."/>
            <person name="Starnawski P."/>
            <person name="Kjeldsen K.U."/>
            <person name="Stott M.B."/>
            <person name="Nunoura T."/>
            <person name="Banfield J.F."/>
            <person name="Schramm A."/>
            <person name="Baker B.J."/>
            <person name="Spang A."/>
            <person name="Ettema T.J.G."/>
        </authorList>
    </citation>
    <scope>NUCLEOTIDE SEQUENCE</scope>
    <source>
        <strain evidence="6">TIV_1</strain>
    </source>
</reference>
<dbReference type="NCBIfam" id="NF003115">
    <property type="entry name" value="PRK04034.1"/>
    <property type="match status" value="1"/>
</dbReference>
<evidence type="ECO:0000256" key="2">
    <source>
        <dbReference type="ARBA" id="ARBA00022730"/>
    </source>
</evidence>
<dbReference type="EMBL" id="KX765048">
    <property type="protein sequence ID" value="AOZ56134.1"/>
    <property type="molecule type" value="Genomic_DNA"/>
</dbReference>
<dbReference type="PANTHER" id="PTHR11758">
    <property type="entry name" value="40S RIBOSOMAL PROTEIN S15A"/>
    <property type="match status" value="1"/>
</dbReference>
<dbReference type="InterPro" id="IPR000630">
    <property type="entry name" value="Ribosomal_uS8"/>
</dbReference>
<dbReference type="Pfam" id="PF00410">
    <property type="entry name" value="Ribosomal_S8"/>
    <property type="match status" value="1"/>
</dbReference>
<dbReference type="PROSITE" id="PS00053">
    <property type="entry name" value="RIBOSOMAL_S8"/>
    <property type="match status" value="1"/>
</dbReference>
<dbReference type="InterPro" id="IPR035987">
    <property type="entry name" value="Ribosomal_uS8_sf"/>
</dbReference>
<dbReference type="GO" id="GO:0006412">
    <property type="term" value="P:translation"/>
    <property type="evidence" value="ECO:0007669"/>
    <property type="project" value="InterPro"/>
</dbReference>
<dbReference type="GO" id="GO:0005840">
    <property type="term" value="C:ribosome"/>
    <property type="evidence" value="ECO:0007669"/>
    <property type="project" value="UniProtKB-KW"/>
</dbReference>
<dbReference type="GO" id="GO:1990904">
    <property type="term" value="C:ribonucleoprotein complex"/>
    <property type="evidence" value="ECO:0007669"/>
    <property type="project" value="UniProtKB-KW"/>
</dbReference>
<evidence type="ECO:0000256" key="1">
    <source>
        <dbReference type="ARBA" id="ARBA00006471"/>
    </source>
</evidence>
<dbReference type="InterPro" id="IPR047863">
    <property type="entry name" value="Ribosomal_uS8_CS"/>
</dbReference>
<evidence type="ECO:0000313" key="6">
    <source>
        <dbReference type="EMBL" id="AOZ56134.1"/>
    </source>
</evidence>
<keyword evidence="2" id="KW-0694">RNA-binding</keyword>
<sequence length="130" mass="14811">MTKPDVLAHGLMTIEMNSKLRKRKCVINMTSKLLGNVLSILQREGYIGQFEYIDDGRFGKYVVELLGKITRCRAIKPRFNIKHTEIEEYEQHYLPGKDIGVLVLTTSKGLLTSKEAKKMRIGGALIAYCY</sequence>
<accession>A0A1L2JMD5</accession>
<keyword evidence="3 5" id="KW-0689">Ribosomal protein</keyword>
<dbReference type="Gene3D" id="3.30.1370.30">
    <property type="match status" value="1"/>
</dbReference>
<name>A0A1L2JMD5_9CREN</name>
<dbReference type="Gene3D" id="3.30.1490.10">
    <property type="match status" value="1"/>
</dbReference>
<dbReference type="GO" id="GO:0003735">
    <property type="term" value="F:structural constituent of ribosome"/>
    <property type="evidence" value="ECO:0007669"/>
    <property type="project" value="InterPro"/>
</dbReference>